<gene>
    <name evidence="3" type="ORF">Ani05nite_02710</name>
</gene>
<evidence type="ECO:0000313" key="4">
    <source>
        <dbReference type="Proteomes" id="UP000647172"/>
    </source>
</evidence>
<sequence>MRPAARDRTIDAARAIAICGVVVGHWLVTGLVPGPEGVTVASPLTAMPAAAPVSWLLQTLGLLFFAGGYAAHARGSAAGPAGGRRAGPLGRLLRPAAILLGAWALVLTAGAALGAPATTLRTIATLVVSPLWFLVPYLALHAATAPLRRLVHRIGPAAVLPPLAVVAASDLGLLPGLAALPAAWAIPWLLGMLVARHDRLARAVTGRPGDDGAPHRGAGPWIGVALACNGAAALAVLILVAGYPAGAVGVPGDGRSNLDPPSLAAVALAVTQIGVLLTVRGPLARLLRHDRALRPVAALNRVAVPVYLGHQSVLLAVAGVAALVDPAMPGLLTAPDGAAWAGQRLAWLPVLGLVLAVVTRTRHDGGPDYLRRLLRGTLFDGSRARTTHGGDRCAR</sequence>
<keyword evidence="3" id="KW-0808">Transferase</keyword>
<keyword evidence="1" id="KW-0812">Transmembrane</keyword>
<evidence type="ECO:0000256" key="1">
    <source>
        <dbReference type="SAM" id="Phobius"/>
    </source>
</evidence>
<dbReference type="Proteomes" id="UP000647172">
    <property type="component" value="Unassembled WGS sequence"/>
</dbReference>
<proteinExistence type="predicted"/>
<reference evidence="3" key="1">
    <citation type="submission" date="2021-01" db="EMBL/GenBank/DDBJ databases">
        <title>Whole genome shotgun sequence of Actinoplanes nipponensis NBRC 14063.</title>
        <authorList>
            <person name="Komaki H."/>
            <person name="Tamura T."/>
        </authorList>
    </citation>
    <scope>NUCLEOTIDE SEQUENCE</scope>
    <source>
        <strain evidence="3">NBRC 14063</strain>
    </source>
</reference>
<feature type="transmembrane region" description="Helical" evidence="1">
    <location>
        <begin position="263"/>
        <end position="283"/>
    </location>
</feature>
<keyword evidence="1" id="KW-0472">Membrane</keyword>
<name>A0A919JD65_9ACTN</name>
<evidence type="ECO:0000259" key="2">
    <source>
        <dbReference type="Pfam" id="PF01757"/>
    </source>
</evidence>
<feature type="transmembrane region" description="Helical" evidence="1">
    <location>
        <begin position="304"/>
        <end position="324"/>
    </location>
</feature>
<feature type="transmembrane region" description="Helical" evidence="1">
    <location>
        <begin position="174"/>
        <end position="195"/>
    </location>
</feature>
<dbReference type="AlphaFoldDB" id="A0A919JD65"/>
<dbReference type="Pfam" id="PF01757">
    <property type="entry name" value="Acyl_transf_3"/>
    <property type="match status" value="1"/>
</dbReference>
<keyword evidence="4" id="KW-1185">Reference proteome</keyword>
<feature type="transmembrane region" description="Helical" evidence="1">
    <location>
        <begin position="221"/>
        <end position="243"/>
    </location>
</feature>
<comment type="caution">
    <text evidence="3">The sequence shown here is derived from an EMBL/GenBank/DDBJ whole genome shotgun (WGS) entry which is preliminary data.</text>
</comment>
<dbReference type="EMBL" id="BOMQ01000008">
    <property type="protein sequence ID" value="GIE46737.1"/>
    <property type="molecule type" value="Genomic_DNA"/>
</dbReference>
<organism evidence="3 4">
    <name type="scientific">Actinoplanes nipponensis</name>
    <dbReference type="NCBI Taxonomy" id="135950"/>
    <lineage>
        <taxon>Bacteria</taxon>
        <taxon>Bacillati</taxon>
        <taxon>Actinomycetota</taxon>
        <taxon>Actinomycetes</taxon>
        <taxon>Micromonosporales</taxon>
        <taxon>Micromonosporaceae</taxon>
        <taxon>Actinoplanes</taxon>
    </lineage>
</organism>
<keyword evidence="1" id="KW-1133">Transmembrane helix</keyword>
<feature type="transmembrane region" description="Helical" evidence="1">
    <location>
        <begin position="150"/>
        <end position="168"/>
    </location>
</feature>
<feature type="transmembrane region" description="Helical" evidence="1">
    <location>
        <begin position="119"/>
        <end position="138"/>
    </location>
</feature>
<dbReference type="GO" id="GO:0016747">
    <property type="term" value="F:acyltransferase activity, transferring groups other than amino-acyl groups"/>
    <property type="evidence" value="ECO:0007669"/>
    <property type="project" value="InterPro"/>
</dbReference>
<feature type="domain" description="Acyltransferase 3" evidence="2">
    <location>
        <begin position="10"/>
        <end position="341"/>
    </location>
</feature>
<evidence type="ECO:0000313" key="3">
    <source>
        <dbReference type="EMBL" id="GIE46737.1"/>
    </source>
</evidence>
<feature type="transmembrane region" description="Helical" evidence="1">
    <location>
        <begin position="52"/>
        <end position="71"/>
    </location>
</feature>
<protein>
    <submittedName>
        <fullName evidence="3">Acyltransferase</fullName>
    </submittedName>
</protein>
<feature type="transmembrane region" description="Helical" evidence="1">
    <location>
        <begin position="12"/>
        <end position="32"/>
    </location>
</feature>
<feature type="transmembrane region" description="Helical" evidence="1">
    <location>
        <begin position="344"/>
        <end position="362"/>
    </location>
</feature>
<feature type="transmembrane region" description="Helical" evidence="1">
    <location>
        <begin position="92"/>
        <end position="113"/>
    </location>
</feature>
<keyword evidence="3" id="KW-0012">Acyltransferase</keyword>
<accession>A0A919JD65</accession>
<dbReference type="RefSeq" id="WP_203763286.1">
    <property type="nucleotide sequence ID" value="NZ_BAAAYJ010000075.1"/>
</dbReference>
<dbReference type="InterPro" id="IPR002656">
    <property type="entry name" value="Acyl_transf_3_dom"/>
</dbReference>